<proteinExistence type="predicted"/>
<reference evidence="3" key="1">
    <citation type="submission" date="2021-03" db="EMBL/GenBank/DDBJ databases">
        <title>Comparative genomics and phylogenomic investigation of the class Geoglossomycetes provide insights into ecological specialization and systematics.</title>
        <authorList>
            <person name="Melie T."/>
            <person name="Pirro S."/>
            <person name="Miller A.N."/>
            <person name="Quandt A."/>
        </authorList>
    </citation>
    <scope>NUCLEOTIDE SEQUENCE</scope>
    <source>
        <strain evidence="3">CAQ_001_2017</strain>
    </source>
</reference>
<organism evidence="3 4">
    <name type="scientific">Trichoglossum hirsutum</name>
    <dbReference type="NCBI Taxonomy" id="265104"/>
    <lineage>
        <taxon>Eukaryota</taxon>
        <taxon>Fungi</taxon>
        <taxon>Dikarya</taxon>
        <taxon>Ascomycota</taxon>
        <taxon>Pezizomycotina</taxon>
        <taxon>Geoglossomycetes</taxon>
        <taxon>Geoglossales</taxon>
        <taxon>Geoglossaceae</taxon>
        <taxon>Trichoglossum</taxon>
    </lineage>
</organism>
<name>A0A9P8LGR2_9PEZI</name>
<keyword evidence="4" id="KW-1185">Reference proteome</keyword>
<feature type="chain" id="PRO_5040155797" description="Glycosyl transferase CAP10 domain-containing protein" evidence="1">
    <location>
        <begin position="20"/>
        <end position="823"/>
    </location>
</feature>
<gene>
    <name evidence="3" type="ORF">GP486_001407</name>
</gene>
<dbReference type="InterPro" id="IPR006598">
    <property type="entry name" value="CAP10"/>
</dbReference>
<evidence type="ECO:0000313" key="3">
    <source>
        <dbReference type="EMBL" id="KAH0565207.1"/>
    </source>
</evidence>
<dbReference type="InterPro" id="IPR051091">
    <property type="entry name" value="O-Glucosyltr/Glycosyltrsf_90"/>
</dbReference>
<dbReference type="PANTHER" id="PTHR12203">
    <property type="entry name" value="KDEL LYS-ASP-GLU-LEU CONTAINING - RELATED"/>
    <property type="match status" value="1"/>
</dbReference>
<dbReference type="AlphaFoldDB" id="A0A9P8LGR2"/>
<sequence length="823" mass="91623">MPPSADGLVLTLCTAGALLVSIPLGLNVKGHTEIWSELSCWATLLLGLAAFSKSSGAQKHHQADLHDSTHGPTVLAVSIVTACLCRSLADVRWVLVGFPNTPDPEKCLFTFKQPLLTPALLMLHRHAVVDLEPHSGQSQGKALVVAVPIAVGSAVSLLPSPTLVLYAIPGCGFFLSQLTFYARVIKIWGNRGDLSTPQMALGVVSPVAYRVVPLLLTVVLGSASVGSFHTPFAQDLVFFGMLKLARWVFVFIATQQAPWDIAATMLTFGASSSEPASGPIQAVGRVASGFAALFQTTSFVRRSANGRIYLFVFALCPLFLTTRNTSVVSRAREIWSEGRMTAHPIELLIEQQRSKYSAMLERQSLSLKAAVAEYSRRYKRHPPPGFDRWYEYARAQKSIIIDDYDIITELLEPFRSISPSQIRDNVAKVLESPDNRVMGISIKNHTINQQYHENWLLSQIIDLIGPFIQDLPDMDVAFNGLDEPRLLLSSSDPDESFISFTSLAGKSSWEAVTKPCRGGVSKGDSHFQRVLPFLEDVPGSKNICAHPEYQDKHALFVSPSSLFCATQPVPIFSPAAMSSFGDILYPSPFYLRSEGEYTEDLDAAWESKSNILYWAGQSSGGNAKDSSWRHHQRQRFVALVNNLENGNATYLNETSPGVWRAYNDTLGAFSYLYDVSLTSIIQCEESICQEEKEYFHPPDRKPFELIYESRFLFDLDGNSFSGHYYTLLRTKSVVFKQTLFREWHDERLFPWVHYVPVSVGLQELPETVRYLALTPQGQKLSKQIGESGAEWMKVAFRDVDAGVYLFRLLLEYGRVISDARDTM</sequence>
<dbReference type="Proteomes" id="UP000750711">
    <property type="component" value="Unassembled WGS sequence"/>
</dbReference>
<comment type="caution">
    <text evidence="3">The sequence shown here is derived from an EMBL/GenBank/DDBJ whole genome shotgun (WGS) entry which is preliminary data.</text>
</comment>
<feature type="domain" description="Glycosyl transferase CAP10" evidence="2">
    <location>
        <begin position="530"/>
        <end position="819"/>
    </location>
</feature>
<feature type="signal peptide" evidence="1">
    <location>
        <begin position="1"/>
        <end position="19"/>
    </location>
</feature>
<protein>
    <recommendedName>
        <fullName evidence="2">Glycosyl transferase CAP10 domain-containing protein</fullName>
    </recommendedName>
</protein>
<evidence type="ECO:0000256" key="1">
    <source>
        <dbReference type="SAM" id="SignalP"/>
    </source>
</evidence>
<dbReference type="Pfam" id="PF05686">
    <property type="entry name" value="Glyco_transf_90"/>
    <property type="match status" value="1"/>
</dbReference>
<evidence type="ECO:0000313" key="4">
    <source>
        <dbReference type="Proteomes" id="UP000750711"/>
    </source>
</evidence>
<dbReference type="PANTHER" id="PTHR12203:SF61">
    <property type="entry name" value="CAPSULE PROTEIN"/>
    <property type="match status" value="1"/>
</dbReference>
<dbReference type="EMBL" id="JAGHQM010000124">
    <property type="protein sequence ID" value="KAH0565207.1"/>
    <property type="molecule type" value="Genomic_DNA"/>
</dbReference>
<dbReference type="SMART" id="SM00672">
    <property type="entry name" value="CAP10"/>
    <property type="match status" value="1"/>
</dbReference>
<keyword evidence="1" id="KW-0732">Signal</keyword>
<evidence type="ECO:0000259" key="2">
    <source>
        <dbReference type="SMART" id="SM00672"/>
    </source>
</evidence>
<accession>A0A9P8LGR2</accession>